<dbReference type="AlphaFoldDB" id="A0A659RV20"/>
<dbReference type="Proteomes" id="UP000298491">
    <property type="component" value="Unassembled WGS sequence"/>
</dbReference>
<comment type="caution">
    <text evidence="2">The sequence shown here is derived from an EMBL/GenBank/DDBJ whole genome shotgun (WGS) entry which is preliminary data.</text>
</comment>
<evidence type="ECO:0000259" key="1">
    <source>
        <dbReference type="Pfam" id="PF13116"/>
    </source>
</evidence>
<feature type="non-terminal residue" evidence="2">
    <location>
        <position position="78"/>
    </location>
</feature>
<dbReference type="InterPro" id="IPR025263">
    <property type="entry name" value="YhdP_central"/>
</dbReference>
<feature type="non-terminal residue" evidence="2">
    <location>
        <position position="1"/>
    </location>
</feature>
<proteinExistence type="predicted"/>
<name>A0A659RV20_SALET</name>
<dbReference type="PANTHER" id="PTHR38690:SF1">
    <property type="entry name" value="PROTEASE"/>
    <property type="match status" value="1"/>
</dbReference>
<feature type="domain" description="YhdP central" evidence="1">
    <location>
        <begin position="1"/>
        <end position="78"/>
    </location>
</feature>
<dbReference type="InterPro" id="IPR011836">
    <property type="entry name" value="YhdP"/>
</dbReference>
<accession>A0A659RV20</accession>
<dbReference type="PANTHER" id="PTHR38690">
    <property type="entry name" value="PROTEASE-RELATED"/>
    <property type="match status" value="1"/>
</dbReference>
<sequence length="78" mass="8512">LSGAIQGGEADNATLVYGGNPHLFPYKHNEGQFEVLVPLRNATFAFQPDWPALKNLNIELDFLNDGLWIRSASVDLGG</sequence>
<gene>
    <name evidence="2" type="ORF">C9F09_00585</name>
</gene>
<evidence type="ECO:0000313" key="2">
    <source>
        <dbReference type="EMBL" id="TGD06408.1"/>
    </source>
</evidence>
<dbReference type="Pfam" id="PF13116">
    <property type="entry name" value="YhdP"/>
    <property type="match status" value="1"/>
</dbReference>
<reference evidence="2 3" key="1">
    <citation type="submission" date="2018-03" db="EMBL/GenBank/DDBJ databases">
        <title>Non-Typhoidal Salmonella genome sequencing and assembly.</title>
        <authorList>
            <person name="Matchawe C."/>
        </authorList>
    </citation>
    <scope>NUCLEOTIDE SEQUENCE [LARGE SCALE GENOMIC DNA]</scope>
    <source>
        <strain evidence="2 3">35dea</strain>
    </source>
</reference>
<organism evidence="2 3">
    <name type="scientific">Salmonella enterica subsp. enterica serovar Wilhelmsburg</name>
    <dbReference type="NCBI Taxonomy" id="1960126"/>
    <lineage>
        <taxon>Bacteria</taxon>
        <taxon>Pseudomonadati</taxon>
        <taxon>Pseudomonadota</taxon>
        <taxon>Gammaproteobacteria</taxon>
        <taxon>Enterobacterales</taxon>
        <taxon>Enterobacteriaceae</taxon>
        <taxon>Salmonella</taxon>
    </lineage>
</organism>
<evidence type="ECO:0000313" key="3">
    <source>
        <dbReference type="Proteomes" id="UP000298491"/>
    </source>
</evidence>
<protein>
    <recommendedName>
        <fullName evidence="1">YhdP central domain-containing protein</fullName>
    </recommendedName>
</protein>
<dbReference type="EMBL" id="PYKB01000053">
    <property type="protein sequence ID" value="TGD06408.1"/>
    <property type="molecule type" value="Genomic_DNA"/>
</dbReference>